<evidence type="ECO:0000256" key="2">
    <source>
        <dbReference type="ARBA" id="ARBA00022714"/>
    </source>
</evidence>
<evidence type="ECO:0000256" key="8">
    <source>
        <dbReference type="ARBA" id="ARBA00046332"/>
    </source>
</evidence>
<keyword evidence="4" id="KW-0249">Electron transport</keyword>
<dbReference type="InterPro" id="IPR007419">
    <property type="entry name" value="BFD-like_2Fe2S-bd_dom"/>
</dbReference>
<keyword evidence="6" id="KW-0411">Iron-sulfur</keyword>
<evidence type="ECO:0000256" key="4">
    <source>
        <dbReference type="ARBA" id="ARBA00022982"/>
    </source>
</evidence>
<dbReference type="GO" id="GO:0046872">
    <property type="term" value="F:metal ion binding"/>
    <property type="evidence" value="ECO:0007669"/>
    <property type="project" value="UniProtKB-KW"/>
</dbReference>
<evidence type="ECO:0000256" key="3">
    <source>
        <dbReference type="ARBA" id="ARBA00022723"/>
    </source>
</evidence>
<reference evidence="10 11" key="1">
    <citation type="submission" date="2019-03" db="EMBL/GenBank/DDBJ databases">
        <title>Genome sequence of Thiobacillaceae bacterium LSR1, a sulfur-oxidizing bacterium isolated from freshwater sediment.</title>
        <authorList>
            <person name="Li S."/>
        </authorList>
    </citation>
    <scope>NUCLEOTIDE SEQUENCE [LARGE SCALE GENOMIC DNA]</scope>
    <source>
        <strain evidence="10 11">LSR1</strain>
    </source>
</reference>
<protein>
    <recommendedName>
        <fullName evidence="7">Bacterioferritin-associated ferredoxin</fullName>
    </recommendedName>
</protein>
<evidence type="ECO:0000256" key="1">
    <source>
        <dbReference type="ARBA" id="ARBA00022448"/>
    </source>
</evidence>
<dbReference type="Gene3D" id="1.10.10.1100">
    <property type="entry name" value="BFD-like [2Fe-2S]-binding domain"/>
    <property type="match status" value="1"/>
</dbReference>
<evidence type="ECO:0000259" key="9">
    <source>
        <dbReference type="Pfam" id="PF04324"/>
    </source>
</evidence>
<comment type="similarity">
    <text evidence="8">Belongs to the Bfd family.</text>
</comment>
<dbReference type="GO" id="GO:0051537">
    <property type="term" value="F:2 iron, 2 sulfur cluster binding"/>
    <property type="evidence" value="ECO:0007669"/>
    <property type="project" value="UniProtKB-KW"/>
</dbReference>
<organism evidence="10 11">
    <name type="scientific">Parasulfuritortus cantonensis</name>
    <dbReference type="NCBI Taxonomy" id="2528202"/>
    <lineage>
        <taxon>Bacteria</taxon>
        <taxon>Pseudomonadati</taxon>
        <taxon>Pseudomonadota</taxon>
        <taxon>Betaproteobacteria</taxon>
        <taxon>Nitrosomonadales</taxon>
        <taxon>Thiobacillaceae</taxon>
        <taxon>Parasulfuritortus</taxon>
    </lineage>
</organism>
<name>A0A4R1BED1_9PROT</name>
<evidence type="ECO:0000256" key="6">
    <source>
        <dbReference type="ARBA" id="ARBA00023014"/>
    </source>
</evidence>
<keyword evidence="2" id="KW-0001">2Fe-2S</keyword>
<dbReference type="AlphaFoldDB" id="A0A4R1BED1"/>
<accession>A0A4R1BED1</accession>
<evidence type="ECO:0000313" key="11">
    <source>
        <dbReference type="Proteomes" id="UP000295443"/>
    </source>
</evidence>
<dbReference type="EMBL" id="SJZB01000026">
    <property type="protein sequence ID" value="TCJ15505.1"/>
    <property type="molecule type" value="Genomic_DNA"/>
</dbReference>
<dbReference type="InterPro" id="IPR052371">
    <property type="entry name" value="BFD-associated_ferredoxin"/>
</dbReference>
<dbReference type="InterPro" id="IPR041854">
    <property type="entry name" value="BFD-like_2Fe2S-bd_dom_sf"/>
</dbReference>
<dbReference type="RefSeq" id="WP_131445843.1">
    <property type="nucleotide sequence ID" value="NZ_SJZB01000026.1"/>
</dbReference>
<gene>
    <name evidence="10" type="ORF">EZJ19_06630</name>
</gene>
<comment type="caution">
    <text evidence="10">The sequence shown here is derived from an EMBL/GenBank/DDBJ whole genome shotgun (WGS) entry which is preliminary data.</text>
</comment>
<proteinExistence type="inferred from homology"/>
<dbReference type="Proteomes" id="UP000295443">
    <property type="component" value="Unassembled WGS sequence"/>
</dbReference>
<sequence length="67" mass="7230">MYVCVCHAVTERQVRDAIADGVHSMHGLRKRLGIAATCGKCARCAHGMLKEQRACPNAGADGKCRVF</sequence>
<feature type="domain" description="BFD-like [2Fe-2S]-binding" evidence="9">
    <location>
        <begin position="2"/>
        <end position="51"/>
    </location>
</feature>
<dbReference type="Pfam" id="PF04324">
    <property type="entry name" value="Fer2_BFD"/>
    <property type="match status" value="1"/>
</dbReference>
<keyword evidence="11" id="KW-1185">Reference proteome</keyword>
<dbReference type="OrthoDB" id="9815350at2"/>
<keyword evidence="3" id="KW-0479">Metal-binding</keyword>
<evidence type="ECO:0000256" key="7">
    <source>
        <dbReference type="ARBA" id="ARBA00039386"/>
    </source>
</evidence>
<dbReference type="PANTHER" id="PTHR37424:SF1">
    <property type="entry name" value="BACTERIOFERRITIN-ASSOCIATED FERREDOXIN"/>
    <property type="match status" value="1"/>
</dbReference>
<keyword evidence="1" id="KW-0813">Transport</keyword>
<keyword evidence="5" id="KW-0408">Iron</keyword>
<evidence type="ECO:0000313" key="10">
    <source>
        <dbReference type="EMBL" id="TCJ15505.1"/>
    </source>
</evidence>
<dbReference type="PANTHER" id="PTHR37424">
    <property type="entry name" value="BACTERIOFERRITIN-ASSOCIATED FERREDOXIN"/>
    <property type="match status" value="1"/>
</dbReference>
<evidence type="ECO:0000256" key="5">
    <source>
        <dbReference type="ARBA" id="ARBA00023004"/>
    </source>
</evidence>